<keyword evidence="24" id="KW-1185">Reference proteome</keyword>
<evidence type="ECO:0000256" key="15">
    <source>
        <dbReference type="ARBA" id="ARBA00033270"/>
    </source>
</evidence>
<evidence type="ECO:0000256" key="22">
    <source>
        <dbReference type="SAM" id="Phobius"/>
    </source>
</evidence>
<evidence type="ECO:0000256" key="17">
    <source>
        <dbReference type="ARBA" id="ARBA00041185"/>
    </source>
</evidence>
<evidence type="ECO:0000256" key="16">
    <source>
        <dbReference type="ARBA" id="ARBA00038053"/>
    </source>
</evidence>
<feature type="transmembrane region" description="Helical" evidence="22">
    <location>
        <begin position="265"/>
        <end position="291"/>
    </location>
</feature>
<dbReference type="EC" id="2.4.99.28" evidence="19"/>
<dbReference type="RefSeq" id="WP_069716054.1">
    <property type="nucleotide sequence ID" value="NZ_MJEH01000007.1"/>
</dbReference>
<dbReference type="GO" id="GO:0005886">
    <property type="term" value="C:plasma membrane"/>
    <property type="evidence" value="ECO:0007669"/>
    <property type="project" value="UniProtKB-SubCell"/>
</dbReference>
<dbReference type="Pfam" id="PF01098">
    <property type="entry name" value="FTSW_RODA_SPOVE"/>
    <property type="match status" value="1"/>
</dbReference>
<evidence type="ECO:0000256" key="6">
    <source>
        <dbReference type="ARBA" id="ARBA00022679"/>
    </source>
</evidence>
<name>A0A1E5LIJ8_9BACI</name>
<evidence type="ECO:0000256" key="8">
    <source>
        <dbReference type="ARBA" id="ARBA00022960"/>
    </source>
</evidence>
<keyword evidence="8" id="KW-0133">Cell shape</keyword>
<dbReference type="GO" id="GO:0008360">
    <property type="term" value="P:regulation of cell shape"/>
    <property type="evidence" value="ECO:0007669"/>
    <property type="project" value="UniProtKB-KW"/>
</dbReference>
<comment type="pathway">
    <text evidence="2">Cell wall biogenesis; peptidoglycan biosynthesis.</text>
</comment>
<evidence type="ECO:0000256" key="21">
    <source>
        <dbReference type="ARBA" id="ARBA00049966"/>
    </source>
</evidence>
<keyword evidence="7 22" id="KW-0812">Transmembrane</keyword>
<reference evidence="23 24" key="1">
    <citation type="submission" date="2016-08" db="EMBL/GenBank/DDBJ databases">
        <title>Genome of Bacillus solimangrovi GH2-4.</title>
        <authorList>
            <person name="Lim S."/>
            <person name="Kim B.-C."/>
        </authorList>
    </citation>
    <scope>NUCLEOTIDE SEQUENCE [LARGE SCALE GENOMIC DNA]</scope>
    <source>
        <strain evidence="23 24">GH2-4</strain>
    </source>
</reference>
<accession>A0A1E5LIJ8</accession>
<evidence type="ECO:0000256" key="18">
    <source>
        <dbReference type="ARBA" id="ARBA00041418"/>
    </source>
</evidence>
<evidence type="ECO:0000256" key="4">
    <source>
        <dbReference type="ARBA" id="ARBA00022618"/>
    </source>
</evidence>
<evidence type="ECO:0000256" key="19">
    <source>
        <dbReference type="ARBA" id="ARBA00044770"/>
    </source>
</evidence>
<dbReference type="STRING" id="1305675.BFG57_10595"/>
<dbReference type="GO" id="GO:0009252">
    <property type="term" value="P:peptidoglycan biosynthetic process"/>
    <property type="evidence" value="ECO:0007669"/>
    <property type="project" value="UniProtKB-KW"/>
</dbReference>
<dbReference type="GO" id="GO:0071555">
    <property type="term" value="P:cell wall organization"/>
    <property type="evidence" value="ECO:0007669"/>
    <property type="project" value="UniProtKB-KW"/>
</dbReference>
<dbReference type="Proteomes" id="UP000095209">
    <property type="component" value="Unassembled WGS sequence"/>
</dbReference>
<dbReference type="GO" id="GO:0032153">
    <property type="term" value="C:cell division site"/>
    <property type="evidence" value="ECO:0007669"/>
    <property type="project" value="TreeGrafter"/>
</dbReference>
<evidence type="ECO:0000256" key="10">
    <source>
        <dbReference type="ARBA" id="ARBA00022989"/>
    </source>
</evidence>
<evidence type="ECO:0000256" key="20">
    <source>
        <dbReference type="ARBA" id="ARBA00049902"/>
    </source>
</evidence>
<dbReference type="GO" id="GO:0008955">
    <property type="term" value="F:peptidoglycan glycosyltransferase activity"/>
    <property type="evidence" value="ECO:0007669"/>
    <property type="project" value="UniProtKB-EC"/>
</dbReference>
<dbReference type="GO" id="GO:0051301">
    <property type="term" value="P:cell division"/>
    <property type="evidence" value="ECO:0007669"/>
    <property type="project" value="UniProtKB-KW"/>
</dbReference>
<feature type="transmembrane region" description="Helical" evidence="22">
    <location>
        <begin position="188"/>
        <end position="206"/>
    </location>
</feature>
<feature type="transmembrane region" description="Helical" evidence="22">
    <location>
        <begin position="343"/>
        <end position="365"/>
    </location>
</feature>
<feature type="transmembrane region" description="Helical" evidence="22">
    <location>
        <begin position="52"/>
        <end position="72"/>
    </location>
</feature>
<dbReference type="PROSITE" id="PS00428">
    <property type="entry name" value="FTSW_RODA_SPOVE"/>
    <property type="match status" value="1"/>
</dbReference>
<evidence type="ECO:0000256" key="5">
    <source>
        <dbReference type="ARBA" id="ARBA00022676"/>
    </source>
</evidence>
<evidence type="ECO:0000256" key="2">
    <source>
        <dbReference type="ARBA" id="ARBA00004752"/>
    </source>
</evidence>
<organism evidence="23 24">
    <name type="scientific">Bacillus solimangrovi</name>
    <dbReference type="NCBI Taxonomy" id="1305675"/>
    <lineage>
        <taxon>Bacteria</taxon>
        <taxon>Bacillati</taxon>
        <taxon>Bacillota</taxon>
        <taxon>Bacilli</taxon>
        <taxon>Bacillales</taxon>
        <taxon>Bacillaceae</taxon>
        <taxon>Bacillus</taxon>
    </lineage>
</organism>
<proteinExistence type="inferred from homology"/>
<evidence type="ECO:0000256" key="3">
    <source>
        <dbReference type="ARBA" id="ARBA00022475"/>
    </source>
</evidence>
<dbReference type="AlphaFoldDB" id="A0A1E5LIJ8"/>
<feature type="transmembrane region" description="Helical" evidence="22">
    <location>
        <begin position="108"/>
        <end position="128"/>
    </location>
</feature>
<keyword evidence="9" id="KW-0573">Peptidoglycan synthesis</keyword>
<dbReference type="InterPro" id="IPR018365">
    <property type="entry name" value="Cell_cycle_FtsW-rel_CS"/>
</dbReference>
<dbReference type="InterPro" id="IPR013437">
    <property type="entry name" value="FtsW"/>
</dbReference>
<protein>
    <recommendedName>
        <fullName evidence="17">Probable peptidoglycan glycosyltransferase FtsW</fullName>
        <ecNumber evidence="19">2.4.99.28</ecNumber>
    </recommendedName>
    <alternativeName>
        <fullName evidence="18">Cell division protein FtsW</fullName>
    </alternativeName>
    <alternativeName>
        <fullName evidence="15">Cell wall polymerase</fullName>
    </alternativeName>
    <alternativeName>
        <fullName evidence="14">Peptidoglycan polymerase</fullName>
    </alternativeName>
</protein>
<dbReference type="PANTHER" id="PTHR30474:SF2">
    <property type="entry name" value="PEPTIDOGLYCAN GLYCOSYLTRANSFERASE FTSW-RELATED"/>
    <property type="match status" value="1"/>
</dbReference>
<sequence>MLKKVLKSYDYSLVVLPILLSIFGVIMVYSSSMVWAVMINEGSTDLYYKRQLIWFWISLVAFFFAAAVPYTIYKRFVKLIFFASPILLIIVLLFGVERNNAKSWLEIGGFGFQPAEFIKVGLIIYLSAVFARKQSYIDRFWPAFGPPLLFTGIVFLLIFIQPDLGTGSIILLIAYVMVCSSGIRLKHWLRLTGAGIIAVLLMIPFLSPEQISRFTSAYDPFSSPLKHGYQVINGYIAIANGGVTGKGLGESVQKFGYLPEPHTDFIMAIISEELGIFGVSFVLLSLFFIIIRGLHIARKNDDPFASLLAIGISSMIGIQSGINLGALLGILPVTGVTLPFVSYGGSSLFILMFSVGILVNISMFTNLKVNNKQQKDFQLST</sequence>
<evidence type="ECO:0000256" key="9">
    <source>
        <dbReference type="ARBA" id="ARBA00022984"/>
    </source>
</evidence>
<evidence type="ECO:0000256" key="14">
    <source>
        <dbReference type="ARBA" id="ARBA00032370"/>
    </source>
</evidence>
<feature type="transmembrane region" description="Helical" evidence="22">
    <location>
        <begin position="140"/>
        <end position="160"/>
    </location>
</feature>
<evidence type="ECO:0000313" key="23">
    <source>
        <dbReference type="EMBL" id="OEH93910.1"/>
    </source>
</evidence>
<feature type="transmembrane region" description="Helical" evidence="22">
    <location>
        <begin position="303"/>
        <end position="331"/>
    </location>
</feature>
<dbReference type="InterPro" id="IPR001182">
    <property type="entry name" value="FtsW/RodA"/>
</dbReference>
<comment type="function">
    <text evidence="21">Peptidoglycan polymerase that is essential for cell division.</text>
</comment>
<comment type="catalytic activity">
    <reaction evidence="20">
        <text>[GlcNAc-(1-&gt;4)-Mur2Ac(oyl-L-Ala-gamma-D-Glu-L-Lys-D-Ala-D-Ala)](n)-di-trans,octa-cis-undecaprenyl diphosphate + beta-D-GlcNAc-(1-&gt;4)-Mur2Ac(oyl-L-Ala-gamma-D-Glu-L-Lys-D-Ala-D-Ala)-di-trans,octa-cis-undecaprenyl diphosphate = [GlcNAc-(1-&gt;4)-Mur2Ac(oyl-L-Ala-gamma-D-Glu-L-Lys-D-Ala-D-Ala)](n+1)-di-trans,octa-cis-undecaprenyl diphosphate + di-trans,octa-cis-undecaprenyl diphosphate + H(+)</text>
        <dbReference type="Rhea" id="RHEA:23708"/>
        <dbReference type="Rhea" id="RHEA-COMP:9602"/>
        <dbReference type="Rhea" id="RHEA-COMP:9603"/>
        <dbReference type="ChEBI" id="CHEBI:15378"/>
        <dbReference type="ChEBI" id="CHEBI:58405"/>
        <dbReference type="ChEBI" id="CHEBI:60033"/>
        <dbReference type="ChEBI" id="CHEBI:78435"/>
        <dbReference type="EC" id="2.4.99.28"/>
    </reaction>
</comment>
<comment type="subcellular location">
    <subcellularLocation>
        <location evidence="1">Cell membrane</location>
        <topology evidence="1">Multi-pass membrane protein</topology>
    </subcellularLocation>
</comment>
<evidence type="ECO:0000256" key="1">
    <source>
        <dbReference type="ARBA" id="ARBA00004651"/>
    </source>
</evidence>
<dbReference type="GO" id="GO:0015648">
    <property type="term" value="F:lipid-linked peptidoglycan transporter activity"/>
    <property type="evidence" value="ECO:0007669"/>
    <property type="project" value="TreeGrafter"/>
</dbReference>
<evidence type="ECO:0000256" key="7">
    <source>
        <dbReference type="ARBA" id="ARBA00022692"/>
    </source>
</evidence>
<dbReference type="OrthoDB" id="9768187at2"/>
<keyword evidence="4 23" id="KW-0132">Cell division</keyword>
<gene>
    <name evidence="23" type="ORF">BFG57_10595</name>
</gene>
<keyword evidence="3" id="KW-1003">Cell membrane</keyword>
<keyword evidence="13" id="KW-0961">Cell wall biogenesis/degradation</keyword>
<keyword evidence="10 22" id="KW-1133">Transmembrane helix</keyword>
<feature type="transmembrane region" description="Helical" evidence="22">
    <location>
        <begin position="12"/>
        <end position="32"/>
    </location>
</feature>
<keyword evidence="11 22" id="KW-0472">Membrane</keyword>
<evidence type="ECO:0000256" key="13">
    <source>
        <dbReference type="ARBA" id="ARBA00023316"/>
    </source>
</evidence>
<feature type="transmembrane region" description="Helical" evidence="22">
    <location>
        <begin position="166"/>
        <end position="183"/>
    </location>
</feature>
<evidence type="ECO:0000256" key="11">
    <source>
        <dbReference type="ARBA" id="ARBA00023136"/>
    </source>
</evidence>
<keyword evidence="6" id="KW-0808">Transferase</keyword>
<keyword evidence="12" id="KW-0131">Cell cycle</keyword>
<dbReference type="EMBL" id="MJEH01000007">
    <property type="protein sequence ID" value="OEH93910.1"/>
    <property type="molecule type" value="Genomic_DNA"/>
</dbReference>
<feature type="transmembrane region" description="Helical" evidence="22">
    <location>
        <begin position="79"/>
        <end position="96"/>
    </location>
</feature>
<evidence type="ECO:0000313" key="24">
    <source>
        <dbReference type="Proteomes" id="UP000095209"/>
    </source>
</evidence>
<comment type="similarity">
    <text evidence="16">Belongs to the SEDS family. FtsW subfamily.</text>
</comment>
<keyword evidence="5" id="KW-0328">Glycosyltransferase</keyword>
<evidence type="ECO:0000256" key="12">
    <source>
        <dbReference type="ARBA" id="ARBA00023306"/>
    </source>
</evidence>
<comment type="caution">
    <text evidence="23">The sequence shown here is derived from an EMBL/GenBank/DDBJ whole genome shotgun (WGS) entry which is preliminary data.</text>
</comment>
<dbReference type="NCBIfam" id="TIGR02614">
    <property type="entry name" value="ftsW"/>
    <property type="match status" value="1"/>
</dbReference>
<dbReference type="PANTHER" id="PTHR30474">
    <property type="entry name" value="CELL CYCLE PROTEIN"/>
    <property type="match status" value="1"/>
</dbReference>